<dbReference type="SMART" id="SM00086">
    <property type="entry name" value="PAC"/>
    <property type="match status" value="1"/>
</dbReference>
<dbReference type="GO" id="GO:0000155">
    <property type="term" value="F:phosphorelay sensor kinase activity"/>
    <property type="evidence" value="ECO:0007669"/>
    <property type="project" value="InterPro"/>
</dbReference>
<keyword evidence="18" id="KW-1185">Reference proteome</keyword>
<dbReference type="FunFam" id="3.30.565.10:FF:000010">
    <property type="entry name" value="Sensor histidine kinase RcsC"/>
    <property type="match status" value="1"/>
</dbReference>
<evidence type="ECO:0000259" key="16">
    <source>
        <dbReference type="PROSITE" id="PS50113"/>
    </source>
</evidence>
<dbReference type="PRINTS" id="PR00344">
    <property type="entry name" value="BCTRLSENSOR"/>
</dbReference>
<name>A0AA37RY56_9GAMM</name>
<dbReference type="Pfam" id="PF08447">
    <property type="entry name" value="PAS_3"/>
    <property type="match status" value="1"/>
</dbReference>
<keyword evidence="12" id="KW-0472">Membrane</keyword>
<evidence type="ECO:0000256" key="12">
    <source>
        <dbReference type="SAM" id="Phobius"/>
    </source>
</evidence>
<feature type="modified residue" description="4-aspartylphosphate" evidence="11">
    <location>
        <position position="1017"/>
    </location>
</feature>
<evidence type="ECO:0000259" key="15">
    <source>
        <dbReference type="PROSITE" id="PS50112"/>
    </source>
</evidence>
<dbReference type="CDD" id="cd17546">
    <property type="entry name" value="REC_hyHK_CKI1_RcsC-like"/>
    <property type="match status" value="2"/>
</dbReference>
<dbReference type="CDD" id="cd16922">
    <property type="entry name" value="HATPase_EvgS-ArcB-TorS-like"/>
    <property type="match status" value="1"/>
</dbReference>
<dbReference type="InterPro" id="IPR011006">
    <property type="entry name" value="CheY-like_superfamily"/>
</dbReference>
<dbReference type="InterPro" id="IPR035965">
    <property type="entry name" value="PAS-like_dom_sf"/>
</dbReference>
<evidence type="ECO:0000256" key="7">
    <source>
        <dbReference type="ARBA" id="ARBA00022840"/>
    </source>
</evidence>
<accession>A0AA37RY56</accession>
<dbReference type="PANTHER" id="PTHR45339:SF1">
    <property type="entry name" value="HYBRID SIGNAL TRANSDUCTION HISTIDINE KINASE J"/>
    <property type="match status" value="1"/>
</dbReference>
<dbReference type="Proteomes" id="UP001161422">
    <property type="component" value="Unassembled WGS sequence"/>
</dbReference>
<feature type="domain" description="PAS" evidence="15">
    <location>
        <begin position="456"/>
        <end position="526"/>
    </location>
</feature>
<dbReference type="PROSITE" id="PS50112">
    <property type="entry name" value="PAS"/>
    <property type="match status" value="2"/>
</dbReference>
<feature type="domain" description="Histidine kinase" evidence="13">
    <location>
        <begin position="728"/>
        <end position="949"/>
    </location>
</feature>
<dbReference type="RefSeq" id="WP_095504850.1">
    <property type="nucleotide sequence ID" value="NZ_BSNC01000006.1"/>
</dbReference>
<dbReference type="SUPFAM" id="SSF52172">
    <property type="entry name" value="CheY-like"/>
    <property type="match status" value="2"/>
</dbReference>
<evidence type="ECO:0000256" key="5">
    <source>
        <dbReference type="ARBA" id="ARBA00022741"/>
    </source>
</evidence>
<dbReference type="NCBIfam" id="TIGR00229">
    <property type="entry name" value="sensory_box"/>
    <property type="match status" value="2"/>
</dbReference>
<dbReference type="InterPro" id="IPR005467">
    <property type="entry name" value="His_kinase_dom"/>
</dbReference>
<reference evidence="17" key="2">
    <citation type="submission" date="2023-01" db="EMBL/GenBank/DDBJ databases">
        <title>Draft genome sequence of Paraferrimonas sedimenticola strain NBRC 101628.</title>
        <authorList>
            <person name="Sun Q."/>
            <person name="Mori K."/>
        </authorList>
    </citation>
    <scope>NUCLEOTIDE SEQUENCE</scope>
    <source>
        <strain evidence="17">NBRC 101628</strain>
    </source>
</reference>
<reference evidence="17" key="1">
    <citation type="journal article" date="2014" name="Int. J. Syst. Evol. Microbiol.">
        <title>Complete genome sequence of Corynebacterium casei LMG S-19264T (=DSM 44701T), isolated from a smear-ripened cheese.</title>
        <authorList>
            <consortium name="US DOE Joint Genome Institute (JGI-PGF)"/>
            <person name="Walter F."/>
            <person name="Albersmeier A."/>
            <person name="Kalinowski J."/>
            <person name="Ruckert C."/>
        </authorList>
    </citation>
    <scope>NUCLEOTIDE SEQUENCE</scope>
    <source>
        <strain evidence="17">NBRC 101628</strain>
    </source>
</reference>
<protein>
    <recommendedName>
        <fullName evidence="10">Sensory/regulatory protein RpfC</fullName>
        <ecNumber evidence="2">2.7.13.3</ecNumber>
    </recommendedName>
</protein>
<keyword evidence="5" id="KW-0547">Nucleotide-binding</keyword>
<dbReference type="InterPro" id="IPR003594">
    <property type="entry name" value="HATPase_dom"/>
</dbReference>
<dbReference type="FunFam" id="1.10.287.130:FF:000002">
    <property type="entry name" value="Two-component osmosensing histidine kinase"/>
    <property type="match status" value="1"/>
</dbReference>
<sequence>MNNPSQEAQLKLPIQKSYNRAVFYTYIGVIVLALFSAYLVFNGQKQQLIEKRESQVEQHVLQVDMLLESSLRAITGLKRMAEDHLRSGQVIRTSRMQDFISYYPDSNQFESRTGSPDIQRARANLGRITGVGEISDRDEDFYLEMDMMFELAMAFPIAKETAPKASSIYYISKQNMMVNYPVTEDDFSFRPQILNQRNFLQATPAQNPNRELFWSEVYTAAGAQGLLTNIGLPVYHEENFIGSVNLEMTLASLAWQIRQYFRMQGTVILLDQANNILSHSDFGQDESNRVYHISQRIPSELHSIPEAELVDAKGGMIRNNYFIHAVPLVNAPWKLLYIQPVDELYKDAWDKLESSFFMVVIALSVLVTVVHWLTRRTFVSPASKLLTHLEDCAVAPQAPPTMVDPGWRPWFALVSRIFEEHQQYNLHLAEQNKRLDALVAERTASLKETTERRERDFALLRSLIDSLPEAIAFKDREGRYLGCNKSAERMMGLTENEIVGCRADEFESLDNSSEVREEERQVLTLKSSLRQLKQMEIAGKPMLFDCLKMPFTNRRGELLGLISIWRDVTREHDAAEQLRQSEERYQLAMGAVEDGLWDWYMDSEQIICNESYYTMLGYQPGEFPPLISALESMIHPDDLPAREAYVEEFLTRPTEAFEVEYRVRAKSGEYLWLLGRGRVVEFAEDGSPLRMVGTHKDITRQKNNEEALLEAKQEAESANLYKSEFLANMSHEIRTPMNAIIGMLQLAQRTELTPQQSDYLEKAGFSAQSLLRIINDILDFSKIEAGKLELERVSFALDQVLDHAINLNALRAQEKGIELLLHAPNSAELHLMGDPLRLGQILINLLSNAVKFTSQGEIELGCEMVSQQQGQVSLKFWVRDTGVGIHKHQQQRLFDAFSQADGSTTRQFGGTGLGLSICKHLVELMGGNIAVESEPGEGSTFYFEIPFARSEQVVEARPVLPTYLNGLSVLVVDDNPSASEIYATMLKDFRCEVSVASSGAQALYRLAKQDYDLMLLDWMMPEMDGLNVLAELDKLIESEQIKQRPKVLMMTAFTADPLQQEVHQHGVASLLQKPIKPSNLLDTIVDLFSEPEPVEAQVVEEPKESNKDCKANLLLVEDNIINQQVACELLRSSGYQVDVADNGQIALQMVADNHYDAVLMDIQMPVMDGLTATKELRKHYDAQQLPIIAMTAHAMSGDRDKSLAAGMNDHITKPIVLQQLFDTLDHVLAGGAVDQSS</sequence>
<evidence type="ECO:0000256" key="2">
    <source>
        <dbReference type="ARBA" id="ARBA00012438"/>
    </source>
</evidence>
<dbReference type="CDD" id="cd00082">
    <property type="entry name" value="HisKA"/>
    <property type="match status" value="1"/>
</dbReference>
<evidence type="ECO:0000256" key="8">
    <source>
        <dbReference type="ARBA" id="ARBA00023012"/>
    </source>
</evidence>
<evidence type="ECO:0000259" key="14">
    <source>
        <dbReference type="PROSITE" id="PS50110"/>
    </source>
</evidence>
<dbReference type="PROSITE" id="PS50110">
    <property type="entry name" value="RESPONSE_REGULATORY"/>
    <property type="match status" value="2"/>
</dbReference>
<dbReference type="InterPro" id="IPR000700">
    <property type="entry name" value="PAS-assoc_C"/>
</dbReference>
<keyword evidence="3 11" id="KW-0597">Phosphoprotein</keyword>
<dbReference type="EC" id="2.7.13.3" evidence="2"/>
<proteinExistence type="predicted"/>
<dbReference type="SMART" id="SM00448">
    <property type="entry name" value="REC"/>
    <property type="match status" value="2"/>
</dbReference>
<dbReference type="Gene3D" id="3.40.50.2300">
    <property type="match status" value="2"/>
</dbReference>
<evidence type="ECO:0000256" key="10">
    <source>
        <dbReference type="ARBA" id="ARBA00068150"/>
    </source>
</evidence>
<dbReference type="GO" id="GO:0005524">
    <property type="term" value="F:ATP binding"/>
    <property type="evidence" value="ECO:0007669"/>
    <property type="project" value="UniProtKB-KW"/>
</dbReference>
<feature type="domain" description="PAC" evidence="16">
    <location>
        <begin position="657"/>
        <end position="710"/>
    </location>
</feature>
<dbReference type="InterPro" id="IPR013655">
    <property type="entry name" value="PAS_fold_3"/>
</dbReference>
<dbReference type="InterPro" id="IPR001610">
    <property type="entry name" value="PAC"/>
</dbReference>
<dbReference type="CDD" id="cd00130">
    <property type="entry name" value="PAS"/>
    <property type="match status" value="2"/>
</dbReference>
<dbReference type="SMART" id="SM00387">
    <property type="entry name" value="HATPase_c"/>
    <property type="match status" value="1"/>
</dbReference>
<dbReference type="PROSITE" id="PS50109">
    <property type="entry name" value="HIS_KIN"/>
    <property type="match status" value="1"/>
</dbReference>
<dbReference type="InterPro" id="IPR003661">
    <property type="entry name" value="HisK_dim/P_dom"/>
</dbReference>
<keyword evidence="7" id="KW-0067">ATP-binding</keyword>
<dbReference type="InterPro" id="IPR036097">
    <property type="entry name" value="HisK_dim/P_sf"/>
</dbReference>
<dbReference type="AlphaFoldDB" id="A0AA37RY56"/>
<dbReference type="Gene3D" id="3.30.565.10">
    <property type="entry name" value="Histidine kinase-like ATPase, C-terminal domain"/>
    <property type="match status" value="1"/>
</dbReference>
<feature type="modified residue" description="4-aspartylphosphate" evidence="11">
    <location>
        <position position="1161"/>
    </location>
</feature>
<keyword evidence="12" id="KW-1133">Transmembrane helix</keyword>
<evidence type="ECO:0000313" key="18">
    <source>
        <dbReference type="Proteomes" id="UP001161422"/>
    </source>
</evidence>
<dbReference type="Pfam" id="PF02518">
    <property type="entry name" value="HATPase_c"/>
    <property type="match status" value="1"/>
</dbReference>
<keyword evidence="4" id="KW-0808">Transferase</keyword>
<dbReference type="InterPro" id="IPR000014">
    <property type="entry name" value="PAS"/>
</dbReference>
<dbReference type="Gene3D" id="1.10.287.130">
    <property type="match status" value="1"/>
</dbReference>
<keyword evidence="6" id="KW-0418">Kinase</keyword>
<comment type="catalytic activity">
    <reaction evidence="1">
        <text>ATP + protein L-histidine = ADP + protein N-phospho-L-histidine.</text>
        <dbReference type="EC" id="2.7.13.3"/>
    </reaction>
</comment>
<organism evidence="17 18">
    <name type="scientific">Paraferrimonas sedimenticola</name>
    <dbReference type="NCBI Taxonomy" id="375674"/>
    <lineage>
        <taxon>Bacteria</taxon>
        <taxon>Pseudomonadati</taxon>
        <taxon>Pseudomonadota</taxon>
        <taxon>Gammaproteobacteria</taxon>
        <taxon>Alteromonadales</taxon>
        <taxon>Ferrimonadaceae</taxon>
        <taxon>Paraferrimonas</taxon>
    </lineage>
</organism>
<dbReference type="PROSITE" id="PS50113">
    <property type="entry name" value="PAC"/>
    <property type="match status" value="2"/>
</dbReference>
<evidence type="ECO:0000256" key="9">
    <source>
        <dbReference type="ARBA" id="ARBA00064003"/>
    </source>
</evidence>
<evidence type="ECO:0000256" key="6">
    <source>
        <dbReference type="ARBA" id="ARBA00022777"/>
    </source>
</evidence>
<comment type="caution">
    <text evidence="17">The sequence shown here is derived from an EMBL/GenBank/DDBJ whole genome shotgun (WGS) entry which is preliminary data.</text>
</comment>
<dbReference type="Gene3D" id="3.30.450.20">
    <property type="entry name" value="PAS domain"/>
    <property type="match status" value="4"/>
</dbReference>
<dbReference type="Pfam" id="PF00072">
    <property type="entry name" value="Response_reg"/>
    <property type="match status" value="2"/>
</dbReference>
<evidence type="ECO:0000259" key="13">
    <source>
        <dbReference type="PROSITE" id="PS50109"/>
    </source>
</evidence>
<dbReference type="InterPro" id="IPR036890">
    <property type="entry name" value="HATPase_C_sf"/>
</dbReference>
<gene>
    <name evidence="17" type="ORF">GCM10007895_26050</name>
</gene>
<comment type="subunit">
    <text evidence="9">At low DSF concentrations, interacts with RpfF.</text>
</comment>
<dbReference type="SUPFAM" id="SSF55874">
    <property type="entry name" value="ATPase domain of HSP90 chaperone/DNA topoisomerase II/histidine kinase"/>
    <property type="match status" value="1"/>
</dbReference>
<dbReference type="SMART" id="SM00388">
    <property type="entry name" value="HisKA"/>
    <property type="match status" value="1"/>
</dbReference>
<dbReference type="EMBL" id="BSNC01000006">
    <property type="protein sequence ID" value="GLP97298.1"/>
    <property type="molecule type" value="Genomic_DNA"/>
</dbReference>
<feature type="domain" description="PAS" evidence="15">
    <location>
        <begin position="581"/>
        <end position="653"/>
    </location>
</feature>
<dbReference type="InterPro" id="IPR013656">
    <property type="entry name" value="PAS_4"/>
</dbReference>
<dbReference type="PANTHER" id="PTHR45339">
    <property type="entry name" value="HYBRID SIGNAL TRANSDUCTION HISTIDINE KINASE J"/>
    <property type="match status" value="1"/>
</dbReference>
<evidence type="ECO:0000256" key="3">
    <source>
        <dbReference type="ARBA" id="ARBA00022553"/>
    </source>
</evidence>
<dbReference type="InterPro" id="IPR001789">
    <property type="entry name" value="Sig_transdc_resp-reg_receiver"/>
</dbReference>
<evidence type="ECO:0000313" key="17">
    <source>
        <dbReference type="EMBL" id="GLP97298.1"/>
    </source>
</evidence>
<dbReference type="SUPFAM" id="SSF47384">
    <property type="entry name" value="Homodimeric domain of signal transducing histidine kinase"/>
    <property type="match status" value="1"/>
</dbReference>
<dbReference type="SUPFAM" id="SSF55785">
    <property type="entry name" value="PYP-like sensor domain (PAS domain)"/>
    <property type="match status" value="2"/>
</dbReference>
<evidence type="ECO:0000256" key="1">
    <source>
        <dbReference type="ARBA" id="ARBA00000085"/>
    </source>
</evidence>
<evidence type="ECO:0000256" key="11">
    <source>
        <dbReference type="PROSITE-ProRule" id="PRU00169"/>
    </source>
</evidence>
<dbReference type="SMART" id="SM00091">
    <property type="entry name" value="PAS"/>
    <property type="match status" value="2"/>
</dbReference>
<dbReference type="Pfam" id="PF08448">
    <property type="entry name" value="PAS_4"/>
    <property type="match status" value="1"/>
</dbReference>
<keyword evidence="12" id="KW-0812">Transmembrane</keyword>
<dbReference type="InterPro" id="IPR004358">
    <property type="entry name" value="Sig_transdc_His_kin-like_C"/>
</dbReference>
<feature type="domain" description="PAC" evidence="16">
    <location>
        <begin position="528"/>
        <end position="580"/>
    </location>
</feature>
<feature type="transmembrane region" description="Helical" evidence="12">
    <location>
        <begin position="21"/>
        <end position="41"/>
    </location>
</feature>
<keyword evidence="8" id="KW-0902">Two-component regulatory system</keyword>
<dbReference type="Pfam" id="PF00512">
    <property type="entry name" value="HisKA"/>
    <property type="match status" value="1"/>
</dbReference>
<feature type="domain" description="Response regulatory" evidence="14">
    <location>
        <begin position="1112"/>
        <end position="1228"/>
    </location>
</feature>
<feature type="domain" description="Response regulatory" evidence="14">
    <location>
        <begin position="968"/>
        <end position="1088"/>
    </location>
</feature>
<evidence type="ECO:0000256" key="4">
    <source>
        <dbReference type="ARBA" id="ARBA00022679"/>
    </source>
</evidence>
<feature type="transmembrane region" description="Helical" evidence="12">
    <location>
        <begin position="356"/>
        <end position="374"/>
    </location>
</feature>